<accession>A0A8C5FXH6</accession>
<dbReference type="InterPro" id="IPR003929">
    <property type="entry name" value="K_chnl_BK_asu"/>
</dbReference>
<dbReference type="SUPFAM" id="SSF81324">
    <property type="entry name" value="Voltage-gated potassium channels"/>
    <property type="match status" value="1"/>
</dbReference>
<evidence type="ECO:0000259" key="16">
    <source>
        <dbReference type="Pfam" id="PF22614"/>
    </source>
</evidence>
<evidence type="ECO:0000256" key="8">
    <source>
        <dbReference type="ARBA" id="ARBA00023065"/>
    </source>
</evidence>
<comment type="catalytic activity">
    <reaction evidence="11">
        <text>K(+)(in) = K(+)(out)</text>
        <dbReference type="Rhea" id="RHEA:29463"/>
        <dbReference type="ChEBI" id="CHEBI:29103"/>
    </reaction>
</comment>
<keyword evidence="10" id="KW-0407">Ion channel</keyword>
<keyword evidence="4 13" id="KW-0812">Transmembrane</keyword>
<reference evidence="17" key="2">
    <citation type="submission" date="2025-09" db="UniProtKB">
        <authorList>
            <consortium name="Ensembl"/>
        </authorList>
    </citation>
    <scope>IDENTIFICATION</scope>
</reference>
<feature type="compositionally biased region" description="Basic residues" evidence="12">
    <location>
        <begin position="884"/>
        <end position="900"/>
    </location>
</feature>
<keyword evidence="2" id="KW-0813">Transport</keyword>
<dbReference type="Pfam" id="PF22614">
    <property type="entry name" value="Slo-like_RCK"/>
    <property type="match status" value="1"/>
</dbReference>
<dbReference type="Gene3D" id="1.10.287.70">
    <property type="match status" value="1"/>
</dbReference>
<gene>
    <name evidence="17" type="primary">kcnt1a</name>
</gene>
<dbReference type="PANTHER" id="PTHR10027">
    <property type="entry name" value="CALCIUM-ACTIVATED POTASSIUM CHANNEL ALPHA CHAIN"/>
    <property type="match status" value="1"/>
</dbReference>
<dbReference type="GeneTree" id="ENSGT00940000156880"/>
<dbReference type="Pfam" id="PF03493">
    <property type="entry name" value="BK_channel_a"/>
    <property type="match status" value="1"/>
</dbReference>
<proteinExistence type="predicted"/>
<dbReference type="InterPro" id="IPR047871">
    <property type="entry name" value="K_chnl_Slo-like"/>
</dbReference>
<dbReference type="Pfam" id="PF07885">
    <property type="entry name" value="Ion_trans_2"/>
    <property type="match status" value="1"/>
</dbReference>
<evidence type="ECO:0000259" key="15">
    <source>
        <dbReference type="Pfam" id="PF07885"/>
    </source>
</evidence>
<protein>
    <recommendedName>
        <fullName evidence="19">Potassium channel subfamily T member 1</fullName>
    </recommendedName>
</protein>
<feature type="transmembrane region" description="Helical" evidence="13">
    <location>
        <begin position="206"/>
        <end position="223"/>
    </location>
</feature>
<sequence length="1020" mass="115750">MVDSQVPPLAPRFRFRDFLLGDQGFQNNDRVQVEFYVNENTFKERLKRFFIKNQRSSLRIRVLNFSLKLLTCLLYIIRVMTDMPIQGPSSGHSPGQPVSTKWSVFFYSEGNIWEQIFHVSFLLEIINTVPFIITIFWPPIRNVFIPVFLNCWLAKCALENMINDLLWTNSAMFNQVLILICTLLCLVFTGTCGIQHLERAGKNLSLFNAFYFCIVTFSTVGFGDVTPRIWPSQLLVVIMICVALVVLPLQFEELIYLWMERQKSGGNYSRHRAQTEKHVVLCVSGLKVDLLMDFLNEFYAHPRLQDHYVVILCPGEMDGQVGRVLQIPLWSQRVIYLQGSVLKDQDLMRAKSDHQTILRAWAVKDFAPSCPLYVQILKPENKFHVKFADHVVCEEEFKYAMFALNCVCPATSTLVTLLVHTSRGQYGVCLIGIKREENKSILLNPGPRHIMAANNTCYYINITKEENSAFSLTQEERKGRTARGLYDGPSQLPVHSILASMGTVAIDLQTTSPPNPSTSSPAPLTVNGAGGRRPSIATVLEIADSAAILPCDLLSDQSEDDSSYSEEKGPCLTEYVKGYPPNSPYIGSSPTLCHLLADKASFCCLQLDQGCGHNAFEDAKAYGFENKVIIVSAETAGNGLYNFIVPLRAYYRPRRELHPIVLLLDNPLDSLLQCGILYADNLVVVDKESTMSAEEDYMADAKTIVNVQTMFRLFPSLSIITELTHPSNMRFMQFRAKDCYSLALSKLEKKERDRGSNLAFMFRLPFAAGRVFSISMLDTLLYQSFVKDYMILIARLLLGLDTTPGSGYLCAMKISEEDLWIRTYGRLFQKLCSSSAEIPIGIYRTEYHMFSPPEVELPDRHIYCVPMEKGGEECRGAERPEPLRRKKSMQWARRLSKRSPRWPSGPPGARPAPDCGQRMAQQRFTFYRRSEREELSQLVRNRMKHLGLPTSEYGELRDQQNTLSYVLINPAPDTRLEINDIVYLIRPDPLAHVPDEPSVKSSSLKETYESSIDAAEDLQL</sequence>
<evidence type="ECO:0000256" key="4">
    <source>
        <dbReference type="ARBA" id="ARBA00022692"/>
    </source>
</evidence>
<keyword evidence="7 13" id="KW-1133">Transmembrane helix</keyword>
<keyword evidence="18" id="KW-1185">Reference proteome</keyword>
<dbReference type="AlphaFoldDB" id="A0A8C5FXH6"/>
<feature type="domain" description="Potassium channel" evidence="15">
    <location>
        <begin position="184"/>
        <end position="251"/>
    </location>
</feature>
<evidence type="ECO:0000259" key="14">
    <source>
        <dbReference type="Pfam" id="PF03493"/>
    </source>
</evidence>
<feature type="transmembrane region" description="Helical" evidence="13">
    <location>
        <begin position="174"/>
        <end position="194"/>
    </location>
</feature>
<dbReference type="GO" id="GO:0005228">
    <property type="term" value="F:intracellular sodium-activated potassium channel activity"/>
    <property type="evidence" value="ECO:0007669"/>
    <property type="project" value="TreeGrafter"/>
</dbReference>
<name>A0A8C5FXH6_GADMO</name>
<keyword evidence="9 13" id="KW-0472">Membrane</keyword>
<evidence type="ECO:0000256" key="5">
    <source>
        <dbReference type="ARBA" id="ARBA00022826"/>
    </source>
</evidence>
<evidence type="ECO:0000256" key="6">
    <source>
        <dbReference type="ARBA" id="ARBA00022958"/>
    </source>
</evidence>
<comment type="subcellular location">
    <subcellularLocation>
        <location evidence="1">Membrane</location>
        <topology evidence="1">Multi-pass membrane protein</topology>
    </subcellularLocation>
</comment>
<feature type="transmembrane region" description="Helical" evidence="13">
    <location>
        <begin position="58"/>
        <end position="77"/>
    </location>
</feature>
<keyword evidence="6" id="KW-0630">Potassium</keyword>
<organism evidence="17 18">
    <name type="scientific">Gadus morhua</name>
    <name type="common">Atlantic cod</name>
    <dbReference type="NCBI Taxonomy" id="8049"/>
    <lineage>
        <taxon>Eukaryota</taxon>
        <taxon>Metazoa</taxon>
        <taxon>Chordata</taxon>
        <taxon>Craniata</taxon>
        <taxon>Vertebrata</taxon>
        <taxon>Euteleostomi</taxon>
        <taxon>Actinopterygii</taxon>
        <taxon>Neopterygii</taxon>
        <taxon>Teleostei</taxon>
        <taxon>Neoteleostei</taxon>
        <taxon>Acanthomorphata</taxon>
        <taxon>Zeiogadaria</taxon>
        <taxon>Gadariae</taxon>
        <taxon>Gadiformes</taxon>
        <taxon>Gadoidei</taxon>
        <taxon>Gadidae</taxon>
        <taxon>Gadus</taxon>
    </lineage>
</organism>
<feature type="transmembrane region" description="Helical" evidence="13">
    <location>
        <begin position="229"/>
        <end position="251"/>
    </location>
</feature>
<dbReference type="Proteomes" id="UP000694546">
    <property type="component" value="Chromosome 19"/>
</dbReference>
<evidence type="ECO:0000256" key="11">
    <source>
        <dbReference type="ARBA" id="ARBA00034430"/>
    </source>
</evidence>
<keyword evidence="8" id="KW-0406">Ion transport</keyword>
<feature type="region of interest" description="Disordered" evidence="12">
    <location>
        <begin position="992"/>
        <end position="1020"/>
    </location>
</feature>
<keyword evidence="5" id="KW-0631">Potassium channel</keyword>
<evidence type="ECO:0000256" key="1">
    <source>
        <dbReference type="ARBA" id="ARBA00004141"/>
    </source>
</evidence>
<feature type="region of interest" description="Disordered" evidence="12">
    <location>
        <begin position="874"/>
        <end position="917"/>
    </location>
</feature>
<evidence type="ECO:0000313" key="18">
    <source>
        <dbReference type="Proteomes" id="UP000694546"/>
    </source>
</evidence>
<evidence type="ECO:0000256" key="12">
    <source>
        <dbReference type="SAM" id="MobiDB-lite"/>
    </source>
</evidence>
<keyword evidence="3" id="KW-0633">Potassium transport</keyword>
<evidence type="ECO:0000313" key="17">
    <source>
        <dbReference type="Ensembl" id="ENSGMOP00000068324.1"/>
    </source>
</evidence>
<dbReference type="InterPro" id="IPR003148">
    <property type="entry name" value="RCK_N"/>
</dbReference>
<evidence type="ECO:0008006" key="19">
    <source>
        <dbReference type="Google" id="ProtNLM"/>
    </source>
</evidence>
<evidence type="ECO:0000256" key="9">
    <source>
        <dbReference type="ARBA" id="ARBA00023136"/>
    </source>
</evidence>
<dbReference type="InterPro" id="IPR013099">
    <property type="entry name" value="K_chnl_dom"/>
</dbReference>
<dbReference type="GO" id="GO:0015271">
    <property type="term" value="F:outward rectifier potassium channel activity"/>
    <property type="evidence" value="ECO:0007669"/>
    <property type="project" value="TreeGrafter"/>
</dbReference>
<feature type="domain" description="Calcium-activated potassium channel BK alpha subunit" evidence="14">
    <location>
        <begin position="389"/>
        <end position="426"/>
    </location>
</feature>
<evidence type="ECO:0000256" key="10">
    <source>
        <dbReference type="ARBA" id="ARBA00023303"/>
    </source>
</evidence>
<feature type="domain" description="RCK N-terminal" evidence="16">
    <location>
        <begin position="275"/>
        <end position="351"/>
    </location>
</feature>
<reference evidence="17" key="1">
    <citation type="submission" date="2025-08" db="UniProtKB">
        <authorList>
            <consortium name="Ensembl"/>
        </authorList>
    </citation>
    <scope>IDENTIFICATION</scope>
</reference>
<feature type="compositionally biased region" description="Basic and acidic residues" evidence="12">
    <location>
        <begin position="874"/>
        <end position="883"/>
    </location>
</feature>
<evidence type="ECO:0000256" key="3">
    <source>
        <dbReference type="ARBA" id="ARBA00022538"/>
    </source>
</evidence>
<evidence type="ECO:0000256" key="2">
    <source>
        <dbReference type="ARBA" id="ARBA00022448"/>
    </source>
</evidence>
<evidence type="ECO:0000256" key="7">
    <source>
        <dbReference type="ARBA" id="ARBA00022989"/>
    </source>
</evidence>
<dbReference type="GO" id="GO:0005886">
    <property type="term" value="C:plasma membrane"/>
    <property type="evidence" value="ECO:0007669"/>
    <property type="project" value="UniProtKB-SubCell"/>
</dbReference>
<dbReference type="PANTHER" id="PTHR10027:SF14">
    <property type="entry name" value="POTASSIUM CHANNEL SUBFAMILY T MEMBER 1"/>
    <property type="match status" value="1"/>
</dbReference>
<evidence type="ECO:0000256" key="13">
    <source>
        <dbReference type="SAM" id="Phobius"/>
    </source>
</evidence>
<dbReference type="Ensembl" id="ENSGMOT00000037129.1">
    <property type="protein sequence ID" value="ENSGMOP00000068324.1"/>
    <property type="gene ID" value="ENSGMOG00000016735.2"/>
</dbReference>